<name>A0A284RKL6_ARMOS</name>
<dbReference type="EMBL" id="FUEG01000010">
    <property type="protein sequence ID" value="SJL09287.1"/>
    <property type="molecule type" value="Genomic_DNA"/>
</dbReference>
<evidence type="ECO:0000256" key="1">
    <source>
        <dbReference type="SAM" id="MobiDB-lite"/>
    </source>
</evidence>
<organism evidence="2 3">
    <name type="scientific">Armillaria ostoyae</name>
    <name type="common">Armillaria root rot fungus</name>
    <dbReference type="NCBI Taxonomy" id="47428"/>
    <lineage>
        <taxon>Eukaryota</taxon>
        <taxon>Fungi</taxon>
        <taxon>Dikarya</taxon>
        <taxon>Basidiomycota</taxon>
        <taxon>Agaricomycotina</taxon>
        <taxon>Agaricomycetes</taxon>
        <taxon>Agaricomycetidae</taxon>
        <taxon>Agaricales</taxon>
        <taxon>Marasmiineae</taxon>
        <taxon>Physalacriaceae</taxon>
        <taxon>Armillaria</taxon>
    </lineage>
</organism>
<proteinExistence type="predicted"/>
<evidence type="ECO:0000313" key="2">
    <source>
        <dbReference type="EMBL" id="SJL09287.1"/>
    </source>
</evidence>
<evidence type="ECO:0000313" key="3">
    <source>
        <dbReference type="Proteomes" id="UP000219338"/>
    </source>
</evidence>
<dbReference type="Proteomes" id="UP000219338">
    <property type="component" value="Unassembled WGS sequence"/>
</dbReference>
<keyword evidence="3" id="KW-1185">Reference proteome</keyword>
<accession>A0A284RKL6</accession>
<dbReference type="AlphaFoldDB" id="A0A284RKL6"/>
<feature type="region of interest" description="Disordered" evidence="1">
    <location>
        <begin position="1"/>
        <end position="81"/>
    </location>
</feature>
<protein>
    <submittedName>
        <fullName evidence="2">Uncharacterized protein</fullName>
    </submittedName>
</protein>
<feature type="compositionally biased region" description="Pro residues" evidence="1">
    <location>
        <begin position="48"/>
        <end position="57"/>
    </location>
</feature>
<gene>
    <name evidence="2" type="ORF">ARMOST_12664</name>
</gene>
<feature type="compositionally biased region" description="Polar residues" evidence="1">
    <location>
        <begin position="1"/>
        <end position="16"/>
    </location>
</feature>
<sequence>MSLPSHNTNNSDQQWAGQPMCWHPPDLAPGWAIPMPPPLPEEWRPPHPDQPALPPPHGQLATSHPTPTEYDNHPRGAGPLT</sequence>
<reference evidence="3" key="1">
    <citation type="journal article" date="2017" name="Nat. Ecol. Evol.">
        <title>Genome expansion and lineage-specific genetic innovations in the forest pathogenic fungi Armillaria.</title>
        <authorList>
            <person name="Sipos G."/>
            <person name="Prasanna A.N."/>
            <person name="Walter M.C."/>
            <person name="O'Connor E."/>
            <person name="Balint B."/>
            <person name="Krizsan K."/>
            <person name="Kiss B."/>
            <person name="Hess J."/>
            <person name="Varga T."/>
            <person name="Slot J."/>
            <person name="Riley R."/>
            <person name="Boka B."/>
            <person name="Rigling D."/>
            <person name="Barry K."/>
            <person name="Lee J."/>
            <person name="Mihaltcheva S."/>
            <person name="LaButti K."/>
            <person name="Lipzen A."/>
            <person name="Waldron R."/>
            <person name="Moloney N.M."/>
            <person name="Sperisen C."/>
            <person name="Kredics L."/>
            <person name="Vagvoelgyi C."/>
            <person name="Patrignani A."/>
            <person name="Fitzpatrick D."/>
            <person name="Nagy I."/>
            <person name="Doyle S."/>
            <person name="Anderson J.B."/>
            <person name="Grigoriev I.V."/>
            <person name="Gueldener U."/>
            <person name="Muensterkoetter M."/>
            <person name="Nagy L.G."/>
        </authorList>
    </citation>
    <scope>NUCLEOTIDE SEQUENCE [LARGE SCALE GENOMIC DNA]</scope>
    <source>
        <strain evidence="3">C18/9</strain>
    </source>
</reference>